<dbReference type="InterPro" id="IPR011990">
    <property type="entry name" value="TPR-like_helical_dom_sf"/>
</dbReference>
<dbReference type="Pfam" id="PF14559">
    <property type="entry name" value="TPR_19"/>
    <property type="match status" value="1"/>
</dbReference>
<keyword evidence="1" id="KW-0808">Transferase</keyword>
<dbReference type="SUPFAM" id="SSF48452">
    <property type="entry name" value="TPR-like"/>
    <property type="match status" value="2"/>
</dbReference>
<dbReference type="InterPro" id="IPR026634">
    <property type="entry name" value="TPST-like"/>
</dbReference>
<dbReference type="PANTHER" id="PTHR12788">
    <property type="entry name" value="PROTEIN-TYROSINE SULFOTRANSFERASE 2"/>
    <property type="match status" value="1"/>
</dbReference>
<dbReference type="InterPro" id="IPR027417">
    <property type="entry name" value="P-loop_NTPase"/>
</dbReference>
<proteinExistence type="predicted"/>
<evidence type="ECO:0000313" key="2">
    <source>
        <dbReference type="EMBL" id="VAX42876.1"/>
    </source>
</evidence>
<dbReference type="Gene3D" id="3.40.50.300">
    <property type="entry name" value="P-loop containing nucleotide triphosphate hydrolases"/>
    <property type="match status" value="1"/>
</dbReference>
<dbReference type="Pfam" id="PF13181">
    <property type="entry name" value="TPR_8"/>
    <property type="match status" value="1"/>
</dbReference>
<accession>A0A3B1DJE5</accession>
<dbReference type="InterPro" id="IPR019734">
    <property type="entry name" value="TPR_rpt"/>
</dbReference>
<dbReference type="SUPFAM" id="SSF52540">
    <property type="entry name" value="P-loop containing nucleoside triphosphate hydrolases"/>
    <property type="match status" value="1"/>
</dbReference>
<sequence>MTTLVHAQKLLQAGRPTEAEPILRALLAHTPPFTAADIPVMLALSTILEIQNNLDEMIALLRALLELDPASPTALGTLARALRTQGHYDEALAVLQPLANTPATPEAALALCPIYLSLKRNDDCRQLAEAALASPGLPPHTRATLGFHLGQALHNLGEYDLAFPAFKRANESLPRSFRRQHILTLYQGLRTAFSADRLATAPHATLDASNCLFIVGMPRSGTTLIEQIIDAHPLAHGCGELPDIRHIAAEFDKALGNRGPAAFADLTPKHLDHGARTYLDRMAQLAPEAAIVTNKLPHNFELLGLINRMLPGARVIHCRRNPLDTCLSCYFTNLGPAHSYATDLADLAFAYAQYTKLMRHWQAACDLPILDVQYEALVAETETFARNIIEFVGLPWDDRCLRFYETSRAVATASVDQVRSPIYTSSVARWKRYDKHLDPLLTSLRTAGVELPD</sequence>
<name>A0A3B1DJE5_9ZZZZ</name>
<dbReference type="GO" id="GO:0005794">
    <property type="term" value="C:Golgi apparatus"/>
    <property type="evidence" value="ECO:0007669"/>
    <property type="project" value="TreeGrafter"/>
</dbReference>
<dbReference type="EMBL" id="UOGK01000773">
    <property type="protein sequence ID" value="VAX42876.1"/>
    <property type="molecule type" value="Genomic_DNA"/>
</dbReference>
<organism evidence="2">
    <name type="scientific">hydrothermal vent metagenome</name>
    <dbReference type="NCBI Taxonomy" id="652676"/>
    <lineage>
        <taxon>unclassified sequences</taxon>
        <taxon>metagenomes</taxon>
        <taxon>ecological metagenomes</taxon>
    </lineage>
</organism>
<evidence type="ECO:0000256" key="1">
    <source>
        <dbReference type="ARBA" id="ARBA00022679"/>
    </source>
</evidence>
<dbReference type="Pfam" id="PF13469">
    <property type="entry name" value="Sulfotransfer_3"/>
    <property type="match status" value="1"/>
</dbReference>
<dbReference type="PANTHER" id="PTHR12788:SF10">
    <property type="entry name" value="PROTEIN-TYROSINE SULFOTRANSFERASE"/>
    <property type="match status" value="1"/>
</dbReference>
<dbReference type="Gene3D" id="1.25.40.10">
    <property type="entry name" value="Tetratricopeptide repeat domain"/>
    <property type="match status" value="1"/>
</dbReference>
<dbReference type="GO" id="GO:0008476">
    <property type="term" value="F:protein-tyrosine sulfotransferase activity"/>
    <property type="evidence" value="ECO:0007669"/>
    <property type="project" value="InterPro"/>
</dbReference>
<protein>
    <submittedName>
        <fullName evidence="2">TPR domain protein</fullName>
    </submittedName>
</protein>
<dbReference type="PROSITE" id="PS50005">
    <property type="entry name" value="TPR"/>
    <property type="match status" value="1"/>
</dbReference>
<dbReference type="AlphaFoldDB" id="A0A3B1DJE5"/>
<reference evidence="2" key="1">
    <citation type="submission" date="2018-06" db="EMBL/GenBank/DDBJ databases">
        <authorList>
            <person name="Zhirakovskaya E."/>
        </authorList>
    </citation>
    <scope>NUCLEOTIDE SEQUENCE</scope>
</reference>
<gene>
    <name evidence="2" type="ORF">MNBD_PLANCTO03-261</name>
</gene>